<accession>A0AAW1T7S2</accession>
<reference evidence="1 2" key="1">
    <citation type="journal article" date="2024" name="Nat. Commun.">
        <title>Phylogenomics reveals the evolutionary origins of lichenization in chlorophyte algae.</title>
        <authorList>
            <person name="Puginier C."/>
            <person name="Libourel C."/>
            <person name="Otte J."/>
            <person name="Skaloud P."/>
            <person name="Haon M."/>
            <person name="Grisel S."/>
            <person name="Petersen M."/>
            <person name="Berrin J.G."/>
            <person name="Delaux P.M."/>
            <person name="Dal Grande F."/>
            <person name="Keller J."/>
        </authorList>
    </citation>
    <scope>NUCLEOTIDE SEQUENCE [LARGE SCALE GENOMIC DNA]</scope>
    <source>
        <strain evidence="1 2">SAG 2523</strain>
    </source>
</reference>
<dbReference type="EMBL" id="JALJOV010000308">
    <property type="protein sequence ID" value="KAK9864868.1"/>
    <property type="molecule type" value="Genomic_DNA"/>
</dbReference>
<evidence type="ECO:0000313" key="1">
    <source>
        <dbReference type="EMBL" id="KAK9864868.1"/>
    </source>
</evidence>
<protein>
    <submittedName>
        <fullName evidence="1">Uncharacterized protein</fullName>
    </submittedName>
</protein>
<name>A0AAW1T7S2_9CHLO</name>
<proteinExistence type="predicted"/>
<organism evidence="1 2">
    <name type="scientific">Apatococcus fuscideae</name>
    <dbReference type="NCBI Taxonomy" id="2026836"/>
    <lineage>
        <taxon>Eukaryota</taxon>
        <taxon>Viridiplantae</taxon>
        <taxon>Chlorophyta</taxon>
        <taxon>core chlorophytes</taxon>
        <taxon>Trebouxiophyceae</taxon>
        <taxon>Chlorellales</taxon>
        <taxon>Chlorellaceae</taxon>
        <taxon>Apatococcus</taxon>
    </lineage>
</organism>
<gene>
    <name evidence="1" type="ORF">WJX84_012006</name>
</gene>
<evidence type="ECO:0000313" key="2">
    <source>
        <dbReference type="Proteomes" id="UP001485043"/>
    </source>
</evidence>
<sequence length="121" mass="13540">MGRPAHCEWWLRYWMWDRMDVMHGDGVVVYGEHPAAALLALTERGLATTPVRHLLRCACALHRASTAETERRESRLQDVPVYTDALAGHAWDDGLYYVLDLPCVSGLPDPDPDDLCPVASP</sequence>
<comment type="caution">
    <text evidence="1">The sequence shown here is derived from an EMBL/GenBank/DDBJ whole genome shotgun (WGS) entry which is preliminary data.</text>
</comment>
<dbReference type="Proteomes" id="UP001485043">
    <property type="component" value="Unassembled WGS sequence"/>
</dbReference>
<keyword evidence="2" id="KW-1185">Reference proteome</keyword>
<dbReference type="AlphaFoldDB" id="A0AAW1T7S2"/>